<proteinExistence type="inferred from homology"/>
<evidence type="ECO:0000256" key="5">
    <source>
        <dbReference type="ARBA" id="ARBA00022989"/>
    </source>
</evidence>
<evidence type="ECO:0000313" key="13">
    <source>
        <dbReference type="EMBL" id="WGW05252.1"/>
    </source>
</evidence>
<evidence type="ECO:0000256" key="10">
    <source>
        <dbReference type="ARBA" id="ARBA00035120"/>
    </source>
</evidence>
<reference evidence="13 14" key="1">
    <citation type="submission" date="2023-05" db="EMBL/GenBank/DDBJ databases">
        <title>YMD87, complete Genome.</title>
        <authorList>
            <person name="Zhang J."/>
            <person name="Xu X."/>
        </authorList>
    </citation>
    <scope>NUCLEOTIDE SEQUENCE [LARGE SCALE GENOMIC DNA]</scope>
    <source>
        <strain evidence="13 14">YMD87</strain>
    </source>
</reference>
<keyword evidence="2 12" id="KW-1003">Cell membrane</keyword>
<evidence type="ECO:0000256" key="8">
    <source>
        <dbReference type="ARBA" id="ARBA00023136"/>
    </source>
</evidence>
<protein>
    <recommendedName>
        <fullName evidence="12">Fluoride-specific ion channel FluC</fullName>
    </recommendedName>
</protein>
<keyword evidence="6 12" id="KW-0915">Sodium</keyword>
<evidence type="ECO:0000256" key="11">
    <source>
        <dbReference type="ARBA" id="ARBA00035585"/>
    </source>
</evidence>
<keyword evidence="4 12" id="KW-0812">Transmembrane</keyword>
<name>A0ABY8QMB5_9RHOB</name>
<comment type="similarity">
    <text evidence="10 12">Belongs to the fluoride channel Fluc/FEX (TC 1.A.43) family.</text>
</comment>
<evidence type="ECO:0000256" key="12">
    <source>
        <dbReference type="HAMAP-Rule" id="MF_00454"/>
    </source>
</evidence>
<feature type="binding site" evidence="12">
    <location>
        <position position="73"/>
    </location>
    <ligand>
        <name>Na(+)</name>
        <dbReference type="ChEBI" id="CHEBI:29101"/>
        <note>structural</note>
    </ligand>
</feature>
<keyword evidence="12" id="KW-0813">Transport</keyword>
<organism evidence="13 14">
    <name type="scientific">Tropicibacter oceani</name>
    <dbReference type="NCBI Taxonomy" id="3058420"/>
    <lineage>
        <taxon>Bacteria</taxon>
        <taxon>Pseudomonadati</taxon>
        <taxon>Pseudomonadota</taxon>
        <taxon>Alphaproteobacteria</taxon>
        <taxon>Rhodobacterales</taxon>
        <taxon>Roseobacteraceae</taxon>
        <taxon>Tropicibacter</taxon>
    </lineage>
</organism>
<gene>
    <name evidence="12 13" type="primary">crcB</name>
    <name evidence="12" type="synonym">fluC</name>
    <name evidence="13" type="ORF">QF118_06820</name>
</gene>
<keyword evidence="7 12" id="KW-0406">Ion transport</keyword>
<dbReference type="Proteomes" id="UP001241605">
    <property type="component" value="Chromosome"/>
</dbReference>
<sequence>MTPLIQVALGGALGASARYLTGLTAARLLGKGFPWGTLIVNIAGSFAMGVLVVLLAHLGGNRFAPLLMTGLLGGFTTFSAFSLDAVTLYERGEIAAAGGYVAGSVILSIAALFAGLFIARSIAT</sequence>
<evidence type="ECO:0000256" key="7">
    <source>
        <dbReference type="ARBA" id="ARBA00023065"/>
    </source>
</evidence>
<dbReference type="NCBIfam" id="NF010791">
    <property type="entry name" value="PRK14195.1"/>
    <property type="match status" value="1"/>
</dbReference>
<evidence type="ECO:0000256" key="3">
    <source>
        <dbReference type="ARBA" id="ARBA00022519"/>
    </source>
</evidence>
<comment type="subcellular location">
    <subcellularLocation>
        <location evidence="1 12">Cell membrane</location>
        <topology evidence="1 12">Multi-pass membrane protein</topology>
    </subcellularLocation>
</comment>
<dbReference type="InterPro" id="IPR003691">
    <property type="entry name" value="FluC"/>
</dbReference>
<feature type="transmembrane region" description="Helical" evidence="12">
    <location>
        <begin position="94"/>
        <end position="119"/>
    </location>
</feature>
<comment type="catalytic activity">
    <reaction evidence="11">
        <text>fluoride(in) = fluoride(out)</text>
        <dbReference type="Rhea" id="RHEA:76159"/>
        <dbReference type="ChEBI" id="CHEBI:17051"/>
    </reaction>
    <physiologicalReaction direction="left-to-right" evidence="11">
        <dbReference type="Rhea" id="RHEA:76160"/>
    </physiologicalReaction>
</comment>
<evidence type="ECO:0000256" key="9">
    <source>
        <dbReference type="ARBA" id="ARBA00023303"/>
    </source>
</evidence>
<keyword evidence="9 12" id="KW-0407">Ion channel</keyword>
<keyword evidence="12" id="KW-0479">Metal-binding</keyword>
<keyword evidence="14" id="KW-1185">Reference proteome</keyword>
<feature type="binding site" evidence="12">
    <location>
        <position position="76"/>
    </location>
    <ligand>
        <name>Na(+)</name>
        <dbReference type="ChEBI" id="CHEBI:29101"/>
        <note>structural</note>
    </ligand>
</feature>
<comment type="activity regulation">
    <text evidence="12">Na(+) is not transported, but it plays an essential structural role and its presence is essential for fluoride channel function.</text>
</comment>
<feature type="transmembrane region" description="Helical" evidence="12">
    <location>
        <begin position="33"/>
        <end position="56"/>
    </location>
</feature>
<evidence type="ECO:0000256" key="2">
    <source>
        <dbReference type="ARBA" id="ARBA00022475"/>
    </source>
</evidence>
<dbReference type="Pfam" id="PF02537">
    <property type="entry name" value="CRCB"/>
    <property type="match status" value="1"/>
</dbReference>
<evidence type="ECO:0000256" key="6">
    <source>
        <dbReference type="ARBA" id="ARBA00023053"/>
    </source>
</evidence>
<dbReference type="PANTHER" id="PTHR28259:SF1">
    <property type="entry name" value="FLUORIDE EXPORT PROTEIN 1-RELATED"/>
    <property type="match status" value="1"/>
</dbReference>
<feature type="transmembrane region" description="Helical" evidence="12">
    <location>
        <begin position="63"/>
        <end position="82"/>
    </location>
</feature>
<dbReference type="PANTHER" id="PTHR28259">
    <property type="entry name" value="FLUORIDE EXPORT PROTEIN 1-RELATED"/>
    <property type="match status" value="1"/>
</dbReference>
<keyword evidence="5 12" id="KW-1133">Transmembrane helix</keyword>
<keyword evidence="3" id="KW-0997">Cell inner membrane</keyword>
<evidence type="ECO:0000313" key="14">
    <source>
        <dbReference type="Proteomes" id="UP001241605"/>
    </source>
</evidence>
<dbReference type="RefSeq" id="WP_282301880.1">
    <property type="nucleotide sequence ID" value="NZ_CP124616.1"/>
</dbReference>
<evidence type="ECO:0000256" key="4">
    <source>
        <dbReference type="ARBA" id="ARBA00022692"/>
    </source>
</evidence>
<evidence type="ECO:0000256" key="1">
    <source>
        <dbReference type="ARBA" id="ARBA00004651"/>
    </source>
</evidence>
<dbReference type="HAMAP" id="MF_00454">
    <property type="entry name" value="FluC"/>
    <property type="match status" value="1"/>
</dbReference>
<accession>A0ABY8QMB5</accession>
<dbReference type="EMBL" id="CP124616">
    <property type="protein sequence ID" value="WGW05252.1"/>
    <property type="molecule type" value="Genomic_DNA"/>
</dbReference>
<comment type="function">
    <text evidence="12">Fluoride-specific ion channel. Important for reducing fluoride concentration in the cell, thus reducing its toxicity.</text>
</comment>
<dbReference type="NCBIfam" id="NF010805">
    <property type="entry name" value="PRK14209.1"/>
    <property type="match status" value="1"/>
</dbReference>
<keyword evidence="8 12" id="KW-0472">Membrane</keyword>